<dbReference type="Gene3D" id="2.40.50.140">
    <property type="entry name" value="Nucleic acid-binding proteins"/>
    <property type="match status" value="1"/>
</dbReference>
<feature type="domain" description="Replication factor A C-terminal" evidence="1">
    <location>
        <begin position="8"/>
        <end position="110"/>
    </location>
</feature>
<dbReference type="PANTHER" id="PTHR35537">
    <property type="entry name" value="DNA DAMAGE-INDUCIBLE APOPTOSIS SUPPRESSOR PROTEIN DDIAS"/>
    <property type="match status" value="1"/>
</dbReference>
<dbReference type="PANTHER" id="PTHR35537:SF1">
    <property type="entry name" value="DNA DAMAGE-INDUCED APOPTOSIS SUPPRESSOR PROTEIN"/>
    <property type="match status" value="1"/>
</dbReference>
<keyword evidence="3" id="KW-1185">Reference proteome</keyword>
<organism evidence="2 3">
    <name type="scientific">Periophthalmus magnuspinnatus</name>
    <dbReference type="NCBI Taxonomy" id="409849"/>
    <lineage>
        <taxon>Eukaryota</taxon>
        <taxon>Metazoa</taxon>
        <taxon>Chordata</taxon>
        <taxon>Craniata</taxon>
        <taxon>Vertebrata</taxon>
        <taxon>Euteleostomi</taxon>
        <taxon>Actinopterygii</taxon>
        <taxon>Neopterygii</taxon>
        <taxon>Teleostei</taxon>
        <taxon>Neoteleostei</taxon>
        <taxon>Acanthomorphata</taxon>
        <taxon>Gobiaria</taxon>
        <taxon>Gobiiformes</taxon>
        <taxon>Gobioidei</taxon>
        <taxon>Gobiidae</taxon>
        <taxon>Oxudercinae</taxon>
        <taxon>Periophthalmus</taxon>
    </lineage>
</organism>
<dbReference type="GO" id="GO:1902230">
    <property type="term" value="P:negative regulation of intrinsic apoptotic signaling pathway in response to DNA damage"/>
    <property type="evidence" value="ECO:0007669"/>
    <property type="project" value="InterPro"/>
</dbReference>
<sequence length="504" mass="56173">MPLRRVLVECAVLSLQDSCVLYPYCKGCFSRIDTDSADTRLYCSKCGYSCARSLLDYRYRLSLRVARGSSLFGVTVFGNSLNQFFGIHASGLQRLVEDKTGPLEALSKSTLLVKAVEECFIGKHFIFGIKVQIHFIARQQEPSEGLKYSLRALFLGWDVLLADVQSSTPAKAWLGLSPTPHKTTRLTLPVMDFTTPDITKSILTACQEEYPLSESLTEFLKAKNTQDKLSLELADHVKCVDKSQVDTSQANYVCNKHNETKIVSSIEPNEGSEDEQSESGAYNCSADLFSNSPRMDLSPAAFGNSPFQDVCFPLPTFKGLIHKQPVDTYSKPLSEKADLFLTPTNQKAEQGKHSLRKSFQLGTSFDFIPVSQSTPAEKGNCVQSNLRTKYVRKCTKENILNGGNQATHHFCVTPTSRCKKTNKRGDGLCLNSRIHKRRSSSVGNNNRDSILIVPPTPADHHKTLFKPESKFDCKLYECAVEENELCSNADEDCDWSRDLFSDSV</sequence>
<dbReference type="GO" id="GO:0005737">
    <property type="term" value="C:cytoplasm"/>
    <property type="evidence" value="ECO:0007669"/>
    <property type="project" value="TreeGrafter"/>
</dbReference>
<reference evidence="2" key="1">
    <citation type="submission" date="2025-08" db="UniProtKB">
        <authorList>
            <consortium name="Ensembl"/>
        </authorList>
    </citation>
    <scope>IDENTIFICATION</scope>
</reference>
<evidence type="ECO:0000313" key="3">
    <source>
        <dbReference type="Proteomes" id="UP000261520"/>
    </source>
</evidence>
<accession>A0A3B3ZS19</accession>
<dbReference type="STRING" id="409849.ENSPMGP00000007482"/>
<reference evidence="2" key="2">
    <citation type="submission" date="2025-09" db="UniProtKB">
        <authorList>
            <consortium name="Ensembl"/>
        </authorList>
    </citation>
    <scope>IDENTIFICATION</scope>
</reference>
<protein>
    <recommendedName>
        <fullName evidence="1">Replication factor A C-terminal domain-containing protein</fullName>
    </recommendedName>
</protein>
<dbReference type="Pfam" id="PF08646">
    <property type="entry name" value="Rep_fac-A_C"/>
    <property type="match status" value="1"/>
</dbReference>
<name>A0A3B3ZS19_9GOBI</name>
<dbReference type="InterPro" id="IPR043522">
    <property type="entry name" value="DDIAS"/>
</dbReference>
<dbReference type="InterPro" id="IPR012340">
    <property type="entry name" value="NA-bd_OB-fold"/>
</dbReference>
<dbReference type="AlphaFoldDB" id="A0A3B3ZS19"/>
<evidence type="ECO:0000313" key="2">
    <source>
        <dbReference type="Ensembl" id="ENSPMGP00000007482.1"/>
    </source>
</evidence>
<dbReference type="InterPro" id="IPR013955">
    <property type="entry name" value="Rep_factor-A_C"/>
</dbReference>
<dbReference type="Ensembl" id="ENSPMGT00000007962.1">
    <property type="protein sequence ID" value="ENSPMGP00000007482.1"/>
    <property type="gene ID" value="ENSPMGG00000006203.1"/>
</dbReference>
<proteinExistence type="predicted"/>
<dbReference type="SUPFAM" id="SSF50249">
    <property type="entry name" value="Nucleic acid-binding proteins"/>
    <property type="match status" value="1"/>
</dbReference>
<dbReference type="GO" id="GO:0005634">
    <property type="term" value="C:nucleus"/>
    <property type="evidence" value="ECO:0007669"/>
    <property type="project" value="TreeGrafter"/>
</dbReference>
<dbReference type="Proteomes" id="UP000261520">
    <property type="component" value="Unplaced"/>
</dbReference>
<evidence type="ECO:0000259" key="1">
    <source>
        <dbReference type="Pfam" id="PF08646"/>
    </source>
</evidence>